<feature type="region of interest" description="Disordered" evidence="1">
    <location>
        <begin position="402"/>
        <end position="443"/>
    </location>
</feature>
<dbReference type="Proteomes" id="UP001380365">
    <property type="component" value="Unassembled WGS sequence"/>
</dbReference>
<evidence type="ECO:0008006" key="4">
    <source>
        <dbReference type="Google" id="ProtNLM"/>
    </source>
</evidence>
<evidence type="ECO:0000313" key="3">
    <source>
        <dbReference type="Proteomes" id="UP001380365"/>
    </source>
</evidence>
<keyword evidence="3" id="KW-1185">Reference proteome</keyword>
<organism evidence="2 3">
    <name type="scientific">Sphingomonas molluscorum</name>
    <dbReference type="NCBI Taxonomy" id="418184"/>
    <lineage>
        <taxon>Bacteria</taxon>
        <taxon>Pseudomonadati</taxon>
        <taxon>Pseudomonadota</taxon>
        <taxon>Alphaproteobacteria</taxon>
        <taxon>Sphingomonadales</taxon>
        <taxon>Sphingomonadaceae</taxon>
        <taxon>Sphingomonas</taxon>
    </lineage>
</organism>
<feature type="region of interest" description="Disordered" evidence="1">
    <location>
        <begin position="234"/>
        <end position="260"/>
    </location>
</feature>
<evidence type="ECO:0000256" key="1">
    <source>
        <dbReference type="SAM" id="MobiDB-lite"/>
    </source>
</evidence>
<reference evidence="2 3" key="1">
    <citation type="submission" date="2023-12" db="EMBL/GenBank/DDBJ databases">
        <title>Gut-associated functions are favored during microbiome assembly across C. elegans life.</title>
        <authorList>
            <person name="Zimmermann J."/>
        </authorList>
    </citation>
    <scope>NUCLEOTIDE SEQUENCE [LARGE SCALE GENOMIC DNA]</scope>
    <source>
        <strain evidence="2 3">JUb134</strain>
    </source>
</reference>
<dbReference type="EMBL" id="JBBGZA010000001">
    <property type="protein sequence ID" value="MEJ5096033.1"/>
    <property type="molecule type" value="Genomic_DNA"/>
</dbReference>
<comment type="caution">
    <text evidence="2">The sequence shown here is derived from an EMBL/GenBank/DDBJ whole genome shotgun (WGS) entry which is preliminary data.</text>
</comment>
<dbReference type="RefSeq" id="WP_132883491.1">
    <property type="nucleotide sequence ID" value="NZ_JBBGZA010000001.1"/>
</dbReference>
<evidence type="ECO:0000313" key="2">
    <source>
        <dbReference type="EMBL" id="MEJ5096033.1"/>
    </source>
</evidence>
<gene>
    <name evidence="2" type="ORF">WH159_16000</name>
</gene>
<sequence length="443" mass="47965">MSAADAPEAILDTPEATSRFRHDGWTPERQRRFLECVAEGHTVENACRIVDLSVASAYALRRRAAGAGFALGWHAANLLARERVADTLLARALYGQTETGTRPDGGTWTRHRYDNGLATRLLARLDAQADAPASGPAHHAARIVAQEFDGFFDLLGRDAGPARAALFLANRAEQAADVEPVVALARADRFLQAGAGLASEIDVSDCDPAHRAEWTADQWRRAEAAGLLRVAIPEPEVAPPPPEPQLPQLPPEPEPAAPAQAADPVWWCDIHEQWRTRFPPPPGFDGDCFGRYGDADYERELDMEEVEQLRIHEQEKFAPDHAARDAWFGALLDGSGPPRSPRAAAPEAPLPDPAACDPVPRAPWNPAAWPMTIPILSDDDYLSEEDRAAIAELDAMAVLDAQTARDAAAAPAPDDMPPPHDGRDEPARPPLVNPGEPHHGTRA</sequence>
<protein>
    <recommendedName>
        <fullName evidence="4">Helix-turn-helix domain-containing protein</fullName>
    </recommendedName>
</protein>
<accession>A0ABU8Q945</accession>
<proteinExistence type="predicted"/>
<feature type="compositionally biased region" description="Low complexity" evidence="1">
    <location>
        <begin position="402"/>
        <end position="413"/>
    </location>
</feature>
<feature type="compositionally biased region" description="Pro residues" evidence="1">
    <location>
        <begin position="236"/>
        <end position="256"/>
    </location>
</feature>
<feature type="compositionally biased region" description="Basic and acidic residues" evidence="1">
    <location>
        <begin position="417"/>
        <end position="427"/>
    </location>
</feature>
<name>A0ABU8Q945_9SPHN</name>